<keyword evidence="5" id="KW-0175">Coiled coil</keyword>
<feature type="compositionally biased region" description="Polar residues" evidence="6">
    <location>
        <begin position="1060"/>
        <end position="1085"/>
    </location>
</feature>
<feature type="region of interest" description="Disordered" evidence="6">
    <location>
        <begin position="168"/>
        <end position="221"/>
    </location>
</feature>
<feature type="compositionally biased region" description="Polar residues" evidence="6">
    <location>
        <begin position="742"/>
        <end position="762"/>
    </location>
</feature>
<protein>
    <submittedName>
        <fullName evidence="9">Uncharacterized protein</fullName>
    </submittedName>
</protein>
<dbReference type="InterPro" id="IPR014799">
    <property type="entry name" value="ASD2_dom"/>
</dbReference>
<dbReference type="GO" id="GO:0016324">
    <property type="term" value="C:apical plasma membrane"/>
    <property type="evidence" value="ECO:0007669"/>
    <property type="project" value="TreeGrafter"/>
</dbReference>
<reference evidence="9" key="2">
    <citation type="journal article" date="2021" name="Genome Biol. Evol.">
        <title>Developing a high-quality reference genome for a parasitic bivalve with doubly uniparental inheritance (Bivalvia: Unionida).</title>
        <authorList>
            <person name="Smith C.H."/>
        </authorList>
    </citation>
    <scope>NUCLEOTIDE SEQUENCE</scope>
    <source>
        <strain evidence="9">CHS0354</strain>
        <tissue evidence="9">Mantle</tissue>
    </source>
</reference>
<feature type="compositionally biased region" description="Low complexity" evidence="6">
    <location>
        <begin position="1504"/>
        <end position="1513"/>
    </location>
</feature>
<keyword evidence="3" id="KW-0963">Cytoplasm</keyword>
<feature type="compositionally biased region" description="Basic and acidic residues" evidence="6">
    <location>
        <begin position="2115"/>
        <end position="2127"/>
    </location>
</feature>
<feature type="compositionally biased region" description="Polar residues" evidence="6">
    <location>
        <begin position="1823"/>
        <end position="1836"/>
    </location>
</feature>
<feature type="compositionally biased region" description="Polar residues" evidence="6">
    <location>
        <begin position="1780"/>
        <end position="1795"/>
    </location>
</feature>
<feature type="region of interest" description="Disordered" evidence="6">
    <location>
        <begin position="1930"/>
        <end position="2160"/>
    </location>
</feature>
<comment type="caution">
    <text evidence="9">The sequence shown here is derived from an EMBL/GenBank/DDBJ whole genome shotgun (WGS) entry which is preliminary data.</text>
</comment>
<feature type="coiled-coil region" evidence="5">
    <location>
        <begin position="2283"/>
        <end position="2317"/>
    </location>
</feature>
<feature type="region of interest" description="Disordered" evidence="6">
    <location>
        <begin position="431"/>
        <end position="546"/>
    </location>
</feature>
<feature type="compositionally biased region" description="Low complexity" evidence="6">
    <location>
        <begin position="1383"/>
        <end position="1402"/>
    </location>
</feature>
<feature type="region of interest" description="Disordered" evidence="6">
    <location>
        <begin position="558"/>
        <end position="594"/>
    </location>
</feature>
<dbReference type="PROSITE" id="PS50106">
    <property type="entry name" value="PDZ"/>
    <property type="match status" value="1"/>
</dbReference>
<feature type="region of interest" description="Disordered" evidence="6">
    <location>
        <begin position="926"/>
        <end position="946"/>
    </location>
</feature>
<feature type="compositionally biased region" description="Polar residues" evidence="6">
    <location>
        <begin position="1746"/>
        <end position="1760"/>
    </location>
</feature>
<dbReference type="Proteomes" id="UP001195483">
    <property type="component" value="Unassembled WGS sequence"/>
</dbReference>
<dbReference type="InterPro" id="IPR001478">
    <property type="entry name" value="PDZ"/>
</dbReference>
<feature type="compositionally biased region" description="Polar residues" evidence="6">
    <location>
        <begin position="969"/>
        <end position="989"/>
    </location>
</feature>
<feature type="compositionally biased region" description="Polar residues" evidence="6">
    <location>
        <begin position="641"/>
        <end position="677"/>
    </location>
</feature>
<gene>
    <name evidence="9" type="ORF">CHS0354_026736</name>
</gene>
<feature type="domain" description="ASD2" evidence="8">
    <location>
        <begin position="2166"/>
        <end position="2461"/>
    </location>
</feature>
<keyword evidence="4" id="KW-0206">Cytoskeleton</keyword>
<feature type="compositionally biased region" description="Basic and acidic residues" evidence="6">
    <location>
        <begin position="536"/>
        <end position="546"/>
    </location>
</feature>
<comment type="similarity">
    <text evidence="2">Belongs to the shroom family.</text>
</comment>
<feature type="region of interest" description="Disordered" evidence="6">
    <location>
        <begin position="634"/>
        <end position="772"/>
    </location>
</feature>
<feature type="compositionally biased region" description="Basic and acidic residues" evidence="6">
    <location>
        <begin position="431"/>
        <end position="441"/>
    </location>
</feature>
<feature type="compositionally biased region" description="Basic and acidic residues" evidence="6">
    <location>
        <begin position="1301"/>
        <end position="1311"/>
    </location>
</feature>
<feature type="region of interest" description="Disordered" evidence="6">
    <location>
        <begin position="1107"/>
        <end position="1227"/>
    </location>
</feature>
<feature type="compositionally biased region" description="Basic and acidic residues" evidence="6">
    <location>
        <begin position="1279"/>
        <end position="1289"/>
    </location>
</feature>
<dbReference type="GO" id="GO:0043296">
    <property type="term" value="C:apical junction complex"/>
    <property type="evidence" value="ECO:0007669"/>
    <property type="project" value="TreeGrafter"/>
</dbReference>
<evidence type="ECO:0000259" key="7">
    <source>
        <dbReference type="PROSITE" id="PS50106"/>
    </source>
</evidence>
<evidence type="ECO:0000256" key="1">
    <source>
        <dbReference type="ARBA" id="ARBA00004245"/>
    </source>
</evidence>
<feature type="compositionally biased region" description="Polar residues" evidence="6">
    <location>
        <begin position="2094"/>
        <end position="2114"/>
    </location>
</feature>
<evidence type="ECO:0000256" key="4">
    <source>
        <dbReference type="ARBA" id="ARBA00023212"/>
    </source>
</evidence>
<dbReference type="GO" id="GO:0051015">
    <property type="term" value="F:actin filament binding"/>
    <property type="evidence" value="ECO:0007669"/>
    <property type="project" value="InterPro"/>
</dbReference>
<dbReference type="Pfam" id="PF08687">
    <property type="entry name" value="ASD2"/>
    <property type="match status" value="1"/>
</dbReference>
<feature type="compositionally biased region" description="Basic and acidic residues" evidence="6">
    <location>
        <begin position="1145"/>
        <end position="1158"/>
    </location>
</feature>
<feature type="domain" description="PDZ" evidence="7">
    <location>
        <begin position="46"/>
        <end position="119"/>
    </location>
</feature>
<keyword evidence="10" id="KW-1185">Reference proteome</keyword>
<dbReference type="Pfam" id="PF00595">
    <property type="entry name" value="PDZ"/>
    <property type="match status" value="1"/>
</dbReference>
<evidence type="ECO:0000256" key="3">
    <source>
        <dbReference type="ARBA" id="ARBA00022490"/>
    </source>
</evidence>
<evidence type="ECO:0000256" key="2">
    <source>
        <dbReference type="ARBA" id="ARBA00006469"/>
    </source>
</evidence>
<feature type="compositionally biased region" description="Polar residues" evidence="6">
    <location>
        <begin position="1331"/>
        <end position="1341"/>
    </location>
</feature>
<feature type="coiled-coil region" evidence="5">
    <location>
        <begin position="2432"/>
        <end position="2459"/>
    </location>
</feature>
<feature type="region of interest" description="Disordered" evidence="6">
    <location>
        <begin position="969"/>
        <end position="1085"/>
    </location>
</feature>
<evidence type="ECO:0000313" key="9">
    <source>
        <dbReference type="EMBL" id="KAK3576403.1"/>
    </source>
</evidence>
<feature type="compositionally biased region" description="Basic and acidic residues" evidence="6">
    <location>
        <begin position="1951"/>
        <end position="1966"/>
    </location>
</feature>
<feature type="compositionally biased region" description="Basic and acidic residues" evidence="6">
    <location>
        <begin position="500"/>
        <end position="527"/>
    </location>
</feature>
<feature type="region of interest" description="Disordered" evidence="6">
    <location>
        <begin position="1805"/>
        <end position="1860"/>
    </location>
</feature>
<evidence type="ECO:0000256" key="5">
    <source>
        <dbReference type="SAM" id="Coils"/>
    </source>
</evidence>
<feature type="compositionally biased region" description="Basic and acidic residues" evidence="6">
    <location>
        <begin position="1451"/>
        <end position="1501"/>
    </location>
</feature>
<feature type="region of interest" description="Disordered" evidence="6">
    <location>
        <begin position="1"/>
        <end position="33"/>
    </location>
</feature>
<evidence type="ECO:0000256" key="6">
    <source>
        <dbReference type="SAM" id="MobiDB-lite"/>
    </source>
</evidence>
<reference evidence="9" key="1">
    <citation type="journal article" date="2021" name="Genome Biol. Evol.">
        <title>A High-Quality Reference Genome for a Parasitic Bivalve with Doubly Uniparental Inheritance (Bivalvia: Unionida).</title>
        <authorList>
            <person name="Smith C.H."/>
        </authorList>
    </citation>
    <scope>NUCLEOTIDE SEQUENCE</scope>
    <source>
        <strain evidence="9">CHS0354</strain>
    </source>
</reference>
<feature type="compositionally biased region" description="Basic and acidic residues" evidence="6">
    <location>
        <begin position="1360"/>
        <end position="1369"/>
    </location>
</feature>
<feature type="compositionally biased region" description="Basic and acidic residues" evidence="6">
    <location>
        <begin position="1204"/>
        <end position="1225"/>
    </location>
</feature>
<feature type="compositionally biased region" description="Polar residues" evidence="6">
    <location>
        <begin position="709"/>
        <end position="719"/>
    </location>
</feature>
<feature type="compositionally biased region" description="Pro residues" evidence="6">
    <location>
        <begin position="1561"/>
        <end position="1570"/>
    </location>
</feature>
<feature type="compositionally biased region" description="Basic and acidic residues" evidence="6">
    <location>
        <begin position="2217"/>
        <end position="2238"/>
    </location>
</feature>
<dbReference type="InterPro" id="IPR036034">
    <property type="entry name" value="PDZ_sf"/>
</dbReference>
<name>A0AAE0VEX7_9BIVA</name>
<feature type="compositionally biased region" description="Low complexity" evidence="6">
    <location>
        <begin position="992"/>
        <end position="1014"/>
    </location>
</feature>
<feature type="region of interest" description="Disordered" evidence="6">
    <location>
        <begin position="870"/>
        <end position="912"/>
    </location>
</feature>
<feature type="compositionally biased region" description="Polar residues" evidence="6">
    <location>
        <begin position="1983"/>
        <end position="1994"/>
    </location>
</feature>
<feature type="compositionally biased region" description="Low complexity" evidence="6">
    <location>
        <begin position="1190"/>
        <end position="1202"/>
    </location>
</feature>
<feature type="compositionally biased region" description="Basic and acidic residues" evidence="6">
    <location>
        <begin position="572"/>
        <end position="593"/>
    </location>
</feature>
<feature type="compositionally biased region" description="Polar residues" evidence="6">
    <location>
        <begin position="1514"/>
        <end position="1528"/>
    </location>
</feature>
<dbReference type="SUPFAM" id="SSF50156">
    <property type="entry name" value="PDZ domain-like"/>
    <property type="match status" value="1"/>
</dbReference>
<feature type="compositionally biased region" description="Low complexity" evidence="6">
    <location>
        <begin position="2059"/>
        <end position="2087"/>
    </location>
</feature>
<feature type="compositionally biased region" description="Polar residues" evidence="6">
    <location>
        <begin position="935"/>
        <end position="946"/>
    </location>
</feature>
<dbReference type="Gene3D" id="6.10.250.3120">
    <property type="match status" value="1"/>
</dbReference>
<comment type="subcellular location">
    <subcellularLocation>
        <location evidence="1">Cytoplasm</location>
        <location evidence="1">Cytoskeleton</location>
    </subcellularLocation>
</comment>
<dbReference type="PROSITE" id="PS51307">
    <property type="entry name" value="ASD2"/>
    <property type="match status" value="1"/>
</dbReference>
<reference evidence="9" key="3">
    <citation type="submission" date="2023-05" db="EMBL/GenBank/DDBJ databases">
        <authorList>
            <person name="Smith C.H."/>
        </authorList>
    </citation>
    <scope>NUCLEOTIDE SEQUENCE</scope>
    <source>
        <strain evidence="9">CHS0354</strain>
        <tissue evidence="9">Mantle</tissue>
    </source>
</reference>
<feature type="compositionally biased region" description="Basic and acidic residues" evidence="6">
    <location>
        <begin position="175"/>
        <end position="185"/>
    </location>
</feature>
<feature type="compositionally biased region" description="Basic and acidic residues" evidence="6">
    <location>
        <begin position="763"/>
        <end position="772"/>
    </location>
</feature>
<feature type="compositionally biased region" description="Polar residues" evidence="6">
    <location>
        <begin position="2240"/>
        <end position="2249"/>
    </location>
</feature>
<dbReference type="PANTHER" id="PTHR15012">
    <property type="entry name" value="APICAL PROTEIN/SHROOM-RELATED"/>
    <property type="match status" value="1"/>
</dbReference>
<dbReference type="Gene3D" id="2.30.42.10">
    <property type="match status" value="1"/>
</dbReference>
<feature type="region of interest" description="Disordered" evidence="6">
    <location>
        <begin position="1731"/>
        <end position="1769"/>
    </location>
</feature>
<dbReference type="InterPro" id="IPR027685">
    <property type="entry name" value="Shroom_fam"/>
</dbReference>
<feature type="compositionally biased region" description="Polar residues" evidence="6">
    <location>
        <begin position="272"/>
        <end position="291"/>
    </location>
</feature>
<dbReference type="GO" id="GO:0007015">
    <property type="term" value="P:actin filament organization"/>
    <property type="evidence" value="ECO:0007669"/>
    <property type="project" value="TreeGrafter"/>
</dbReference>
<feature type="compositionally biased region" description="Basic and acidic residues" evidence="6">
    <location>
        <begin position="2150"/>
        <end position="2160"/>
    </location>
</feature>
<sequence>MSEEGDISNLETSSDSDGDKEAPNGENKTQKAPMRIETFDVVLKGGSPWGFTVCGGSEERPTVQISELIPEGKAAQCGQLKVGDHILSVNDVTCGCHTEAVQLIVSAFRTLTLRIWRVGGEPVTSPNRTESFLHKARELQERASRLPAKHYKVQDDIVVFTHSKSTSFRMKPRQRRIESFHEGRGHPQPGNNISQGRYTPLPPQPTVDPQSYPSSVSGQVDTVPVSSAPLTTLRGNLRGWATQQDLSALRSPITVNTTNVPTNTYPGPLSPAKSTPVLNKENISPASPQAYSSMQPQTLIPAKSSPDIPENLATSLHSPPSPSLYNIPRSPYTKQHFEFNVQQQRKHPFQGSSYSPFVGKSGYPSNEPQNVASLLPNGRRSLPPQMPYQQEYLSSFSVSPQLRDLQKPTGSMPSMMPMTKEEDVLDKEIPEMQPAGKEDNRPLYSPPAPPVRDISSLKYIGFNQNHEKYPSWPVPHPNPNRDGNPPLDPQTGYHPQLGPVHEKERTTSEENKPRNASDPGFNKEMKKNFYTRRKPTAKDSNNDYENLKTLEERFEDFCNNSKPGYPPPLLDPDGHNIGDEKYNIPSPPERDVSQLDQKTLAHKIAAVVSSGYQSQGQGQPDYYSQYNVDSSYAANRKRVDTTTSPIQSPGVSSQSGQLPQNSKMVDSSTSPLNSPLTENKVVLGDVKYSRGTFQPSGNKSRGVIIRQTPYYNTGTQTEDSFSKTGKDSMGFSSSDPPKFTEKSVQAQMSYSSVSSDCEGTSRYSDEDSRSKHFHHQEFPLDSYMEHSKSADHHNCTKDSGIMSINSDILGAPLLRKLSEEFRGGKLHSIPSSFDDLRSPRPESLYGSLHGAESYSSVVIHPYENPMPFGRDDYSSNVGSKSDSLSSENTPVKSMSSMDLRNPPATKSTRYSIDGSFARQSLGMSLMPHRSLPDSEYTSESSLNSPYYSRSKEYSQSMLHLNKRSLGSSQAHSFHFPSESSLHPRTSSEAGPSRSLKSSSDSSNGRSLSRLGSDSVFPEKSPGPVESKDPTAIDSSQLISSPGSRGPLKYPYSSFDENERPSSTFNFHQRTESDVSATSNDFPTASHARSVSYTDYMPMYGYTSQSQADANRLAQIQEESSESRWQAAVDKSRSLLDRNYMNTDHGSSKEPIQSEKVTDSSESVPYSESVQKPEFKRQQSDHFKFSNTGFSESSNKASELSSNIEIREPRTDSSEDSNRTSDDLKRMQQKAVLNFMEIKLKEKGQNLGEDVKPDSKSESSLSEQESSSVQPIIDFSKYNYTRDQRNESLRRSRSISSNSSRDSADYVEMKKPERLYAQTEWSRIRLQTVRPSSIGSDASGSMDTYMISPLSPLPPSPLKGEPGKSGDPIKDQISGPGLFATTTSQQLISLSSGSSMVASPGSPTYSNLQDNQRRLPPPPPRQVDEGEEQPPALPPRSYRNMPNSTSDSVLLRPRENLFRSEDKKDDKLESRPLHHKWDNSPREDTYAEQLRKQARRLSEHRLYPMSTSMSIMTTKTPMHTTQSYKQEQAQVLEATSIKSTPGQESAPGVGLHSSAIPSPGDSEPPPLPPPREVSKGESVESSHHTELPLPPPEVLQDSSNENKGVDHRPPEDGCADDSYGSYKSRTYNRHLGTYKRTQSDSNVQQNITDKANHKDMTEVPNKPPRKKLEQSHENLVSQHSNFRDGPLSQVDSSSINHDGSELAIPTFQASEVMPGKTMQMFVAQPLQVSNKTLDSSNPGGFLKMSPKMSTSDSVNISGNKSEQTERKTVQDRIRNLEHSHYSPNSAPNRTSIPKTSAVNNVKNMFESLSGSPDERERGMLVKKSSFSRTQNSYQESKGSSEKSLENYRTGGEQIVAPRPEDLQLNKRSLNEQTPPVNRLTPQHSESLLIQGTRQDHSSPSSVQGISNLFPLRQSSGDLSIHRINVENRTEQTILSKSHAPPFSSSRLARSQLDVRADPGPQTRERTESGSCLPGSNHSLEKQAENSIVDSSSRSQLDFKNENRLSTPRPAPLDLNKQKGVSGVPSQDSRDSDAISPPSELPFIRYGKRPHHSSGNKVERQTSSSSGSVTKASSVQSDKLLISSNSSQQPNPPLEWQQQTIPKFNEQISNQKQRTSLKSDKCISEENKINKSSQESVSNSSASDVTQIMSVHRREPSHEELECDKKAEELVEVLKDSEKQLTEVLRPDNKNRMDYMDGLFTTPVDIKMPNKSHSFSHKISAEKDAGKVDSEKMDTKKEEDNSPNSPLPSTYYVSSSKARIEIDMRHHKEASLELIEDIGDNDSLVRKKEELLQSMMKKLDILNEEKQDIMQEISENEGLGKKVTQIVEQKCTNQNEKDKYKSYINDIEKIVRLLLKLSGLLARAENAVQSLPKDANDKIKKMTLEKREKLYSQHEDAKDLKRDVDRRSQQVAGFLEKCLDSSEMDDYNYFVSMKSKLTIQMQELEDKIALGNEQIQALQKSIPHRD</sequence>
<dbReference type="PANTHER" id="PTHR15012:SF32">
    <property type="entry name" value="PROTEIN SHROOM"/>
    <property type="match status" value="1"/>
</dbReference>
<evidence type="ECO:0000259" key="8">
    <source>
        <dbReference type="PROSITE" id="PS51307"/>
    </source>
</evidence>
<feature type="compositionally biased region" description="Low complexity" evidence="6">
    <location>
        <begin position="2130"/>
        <end position="2141"/>
    </location>
</feature>
<feature type="compositionally biased region" description="Basic and acidic residues" evidence="6">
    <location>
        <begin position="1571"/>
        <end position="1585"/>
    </location>
</feature>
<accession>A0AAE0VEX7</accession>
<feature type="compositionally biased region" description="Polar residues" evidence="6">
    <location>
        <begin position="1634"/>
        <end position="1648"/>
    </location>
</feature>
<feature type="region of interest" description="Disordered" evidence="6">
    <location>
        <begin position="1331"/>
        <end position="1698"/>
    </location>
</feature>
<feature type="compositionally biased region" description="Polar residues" evidence="6">
    <location>
        <begin position="1159"/>
        <end position="1169"/>
    </location>
</feature>
<evidence type="ECO:0000313" key="10">
    <source>
        <dbReference type="Proteomes" id="UP001195483"/>
    </source>
</evidence>
<feature type="compositionally biased region" description="Polar residues" evidence="6">
    <location>
        <begin position="1032"/>
        <end position="1042"/>
    </location>
</feature>
<dbReference type="SMART" id="SM00228">
    <property type="entry name" value="PDZ"/>
    <property type="match status" value="1"/>
</dbReference>
<feature type="region of interest" description="Disordered" evidence="6">
    <location>
        <begin position="2212"/>
        <end position="2249"/>
    </location>
</feature>
<dbReference type="GO" id="GO:0005912">
    <property type="term" value="C:adherens junction"/>
    <property type="evidence" value="ECO:0007669"/>
    <property type="project" value="TreeGrafter"/>
</dbReference>
<feature type="compositionally biased region" description="Basic and acidic residues" evidence="6">
    <location>
        <begin position="1170"/>
        <end position="1183"/>
    </location>
</feature>
<feature type="compositionally biased region" description="Basic and acidic residues" evidence="6">
    <location>
        <begin position="1241"/>
        <end position="1256"/>
    </location>
</feature>
<feature type="region of interest" description="Disordered" evidence="6">
    <location>
        <begin position="257"/>
        <end position="291"/>
    </location>
</feature>
<dbReference type="EMBL" id="JAEAOA010001595">
    <property type="protein sequence ID" value="KAK3576403.1"/>
    <property type="molecule type" value="Genomic_DNA"/>
</dbReference>
<organism evidence="9 10">
    <name type="scientific">Potamilus streckersoni</name>
    <dbReference type="NCBI Taxonomy" id="2493646"/>
    <lineage>
        <taxon>Eukaryota</taxon>
        <taxon>Metazoa</taxon>
        <taxon>Spiralia</taxon>
        <taxon>Lophotrochozoa</taxon>
        <taxon>Mollusca</taxon>
        <taxon>Bivalvia</taxon>
        <taxon>Autobranchia</taxon>
        <taxon>Heteroconchia</taxon>
        <taxon>Palaeoheterodonta</taxon>
        <taxon>Unionida</taxon>
        <taxon>Unionoidea</taxon>
        <taxon>Unionidae</taxon>
        <taxon>Ambleminae</taxon>
        <taxon>Lampsilini</taxon>
        <taxon>Potamilus</taxon>
    </lineage>
</organism>
<proteinExistence type="inferred from homology"/>
<feature type="region of interest" description="Disordered" evidence="6">
    <location>
        <begin position="1241"/>
        <end position="1311"/>
    </location>
</feature>
<feature type="region of interest" description="Disordered" evidence="6">
    <location>
        <begin position="1776"/>
        <end position="1795"/>
    </location>
</feature>
<dbReference type="GO" id="GO:0030864">
    <property type="term" value="C:cortical actin cytoskeleton"/>
    <property type="evidence" value="ECO:0007669"/>
    <property type="project" value="TreeGrafter"/>
</dbReference>
<feature type="compositionally biased region" description="Low complexity" evidence="6">
    <location>
        <begin position="1257"/>
        <end position="1267"/>
    </location>
</feature>
<feature type="compositionally biased region" description="Polar residues" evidence="6">
    <location>
        <begin position="874"/>
        <end position="910"/>
    </location>
</feature>
<feature type="compositionally biased region" description="Polar residues" evidence="6">
    <location>
        <begin position="207"/>
        <end position="221"/>
    </location>
</feature>